<accession>K7SN02</accession>
<sequence>MPDWVVARAEALVPSLTGAAFCVAADLFPGRRLIYPILSRAPKADDPAGGCTNH</sequence>
<dbReference type="EMBL" id="CP003493">
    <property type="protein sequence ID" value="AFV90585.1"/>
    <property type="molecule type" value="Genomic_DNA"/>
</dbReference>
<evidence type="ECO:0000313" key="1">
    <source>
        <dbReference type="EMBL" id="AFV90585.1"/>
    </source>
</evidence>
<dbReference type="KEGG" id="pbo:PACID_28180"/>
<evidence type="ECO:0000313" key="2">
    <source>
        <dbReference type="Proteomes" id="UP000000214"/>
    </source>
</evidence>
<reference evidence="1 2" key="1">
    <citation type="journal article" date="2012" name="BMC Genomics">
        <title>The genome sequence of Propionibacterium acidipropionici provides insights into its biotechnological and industrial potential.</title>
        <authorList>
            <person name="Parizzi L.P."/>
            <person name="Grassi M.C."/>
            <person name="Llerena L.A."/>
            <person name="Carazzolle M.F."/>
            <person name="Queiroz V.L."/>
            <person name="Lunardi I."/>
            <person name="Zeidler A.F."/>
            <person name="Teixeira P.J."/>
            <person name="Mieczkowski P."/>
            <person name="Rincones J."/>
            <person name="Pereira G.A."/>
        </authorList>
    </citation>
    <scope>NUCLEOTIDE SEQUENCE [LARGE SCALE GENOMIC DNA]</scope>
    <source>
        <strain evidence="2">ATCC 4875 / DSM 20272 / JCM 6432 / NBRC 12425 / NCIMB 8070</strain>
    </source>
</reference>
<dbReference type="STRING" id="1171373.PACID_28180"/>
<proteinExistence type="predicted"/>
<gene>
    <name evidence="1" type="ordered locus">PACID_28180</name>
</gene>
<dbReference type="PATRIC" id="fig|1171373.8.peg.2768"/>
<name>K7SN02_ACIA4</name>
<dbReference type="HOGENOM" id="CLU_3046741_0_0_11"/>
<protein>
    <submittedName>
        <fullName evidence="1">Uncharacterized protein</fullName>
    </submittedName>
</protein>
<organism evidence="1 2">
    <name type="scientific">Acidipropionibacterium acidipropionici (strain ATCC 4875 / DSM 20272 / JCM 6432 / NBRC 12425 / NCIMB 8070 / 4)</name>
    <name type="common">Propionibacterium acidipropionici</name>
    <dbReference type="NCBI Taxonomy" id="1171373"/>
    <lineage>
        <taxon>Bacteria</taxon>
        <taxon>Bacillati</taxon>
        <taxon>Actinomycetota</taxon>
        <taxon>Actinomycetes</taxon>
        <taxon>Propionibacteriales</taxon>
        <taxon>Propionibacteriaceae</taxon>
        <taxon>Acidipropionibacterium</taxon>
    </lineage>
</organism>
<dbReference type="Proteomes" id="UP000000214">
    <property type="component" value="Chromosome"/>
</dbReference>
<dbReference type="AlphaFoldDB" id="K7SN02"/>